<feature type="region of interest" description="Disordered" evidence="1">
    <location>
        <begin position="283"/>
        <end position="311"/>
    </location>
</feature>
<dbReference type="Proteomes" id="UP000332933">
    <property type="component" value="Unassembled WGS sequence"/>
</dbReference>
<dbReference type="Gene3D" id="1.10.490.10">
    <property type="entry name" value="Globins"/>
    <property type="match status" value="1"/>
</dbReference>
<feature type="compositionally biased region" description="Polar residues" evidence="1">
    <location>
        <begin position="1"/>
        <end position="11"/>
    </location>
</feature>
<dbReference type="GO" id="GO:0020037">
    <property type="term" value="F:heme binding"/>
    <property type="evidence" value="ECO:0007669"/>
    <property type="project" value="InterPro"/>
</dbReference>
<feature type="compositionally biased region" description="Low complexity" evidence="1">
    <location>
        <begin position="297"/>
        <end position="311"/>
    </location>
</feature>
<keyword evidence="4" id="KW-1185">Reference proteome</keyword>
<evidence type="ECO:0000313" key="2">
    <source>
        <dbReference type="EMBL" id="KAF0683393.1"/>
    </source>
</evidence>
<feature type="region of interest" description="Disordered" evidence="1">
    <location>
        <begin position="1"/>
        <end position="25"/>
    </location>
</feature>
<organism evidence="3 4">
    <name type="scientific">Aphanomyces stellatus</name>
    <dbReference type="NCBI Taxonomy" id="120398"/>
    <lineage>
        <taxon>Eukaryota</taxon>
        <taxon>Sar</taxon>
        <taxon>Stramenopiles</taxon>
        <taxon>Oomycota</taxon>
        <taxon>Saprolegniomycetes</taxon>
        <taxon>Saprolegniales</taxon>
        <taxon>Verrucalvaceae</taxon>
        <taxon>Aphanomyces</taxon>
    </lineage>
</organism>
<dbReference type="AlphaFoldDB" id="A0A485LRP1"/>
<reference evidence="2" key="2">
    <citation type="submission" date="2019-06" db="EMBL/GenBank/DDBJ databases">
        <title>Genomics analysis of Aphanomyces spp. identifies a new class of oomycete effector associated with host adaptation.</title>
        <authorList>
            <person name="Gaulin E."/>
        </authorList>
    </citation>
    <scope>NUCLEOTIDE SEQUENCE</scope>
    <source>
        <strain evidence="2">CBS 578.67</strain>
    </source>
</reference>
<dbReference type="GO" id="GO:0019825">
    <property type="term" value="F:oxygen binding"/>
    <property type="evidence" value="ECO:0007669"/>
    <property type="project" value="InterPro"/>
</dbReference>
<dbReference type="SUPFAM" id="SSF46458">
    <property type="entry name" value="Globin-like"/>
    <property type="match status" value="1"/>
</dbReference>
<dbReference type="InterPro" id="IPR044399">
    <property type="entry name" value="Mb-like_M"/>
</dbReference>
<sequence>MGVSSSKQTRAQAAPALSEITSPRYDGVGPSVGGAHALGHTSSVRGGGGHHHLGLHLNGHHQGHQQHQHAPAMTTDHDPECDTGEMLQLFVYNRCPRSIVHHYIPANLPMMPIFTEAYLSDCNNTWKYILSSSTDRMKEFKKTGIVLFYDEFFFRLFQRDATFKEVFPDIRRRGEILIKALTLMLKSSPDDNARLINKIRYLGHRHRFFPKIRAFQFATYAGTMIEVLMYWLGELATPDVAESWSNVVCFFMKHMLESFLTDRVDPFESYQNSVIEHMRALSEIDDDDKKAKGPGSSGSRGSRSSRASVQR</sequence>
<proteinExistence type="predicted"/>
<evidence type="ECO:0000256" key="1">
    <source>
        <dbReference type="SAM" id="MobiDB-lite"/>
    </source>
</evidence>
<reference evidence="3 4" key="1">
    <citation type="submission" date="2019-03" db="EMBL/GenBank/DDBJ databases">
        <authorList>
            <person name="Gaulin E."/>
            <person name="Dumas B."/>
        </authorList>
    </citation>
    <scope>NUCLEOTIDE SEQUENCE [LARGE SCALE GENOMIC DNA]</scope>
    <source>
        <strain evidence="3">CBS 568.67</strain>
    </source>
</reference>
<evidence type="ECO:0000313" key="4">
    <source>
        <dbReference type="Proteomes" id="UP000332933"/>
    </source>
</evidence>
<dbReference type="CDD" id="cd01040">
    <property type="entry name" value="Mb-like"/>
    <property type="match status" value="1"/>
</dbReference>
<dbReference type="EMBL" id="CAADRA010007431">
    <property type="protein sequence ID" value="VFU01156.1"/>
    <property type="molecule type" value="Genomic_DNA"/>
</dbReference>
<protein>
    <submittedName>
        <fullName evidence="3">Aste57867_24517 protein</fullName>
    </submittedName>
</protein>
<dbReference type="InterPro" id="IPR009050">
    <property type="entry name" value="Globin-like_sf"/>
</dbReference>
<dbReference type="InterPro" id="IPR012292">
    <property type="entry name" value="Globin/Proto"/>
</dbReference>
<dbReference type="EMBL" id="VJMH01007405">
    <property type="protein sequence ID" value="KAF0683393.1"/>
    <property type="molecule type" value="Genomic_DNA"/>
</dbReference>
<name>A0A485LRP1_9STRA</name>
<dbReference type="OrthoDB" id="72916at2759"/>
<evidence type="ECO:0000313" key="3">
    <source>
        <dbReference type="EMBL" id="VFU01156.1"/>
    </source>
</evidence>
<accession>A0A485LRP1</accession>
<gene>
    <name evidence="3" type="primary">Aste57867_24517</name>
    <name evidence="2" type="ORF">As57867_024440</name>
    <name evidence="3" type="ORF">ASTE57867_24517</name>
</gene>